<evidence type="ECO:0000313" key="7">
    <source>
        <dbReference type="Proteomes" id="UP000186599"/>
    </source>
</evidence>
<dbReference type="OrthoDB" id="9790048at2"/>
<dbReference type="Pfam" id="PF00691">
    <property type="entry name" value="OmpA"/>
    <property type="match status" value="1"/>
</dbReference>
<dbReference type="Proteomes" id="UP000186599">
    <property type="component" value="Unassembled WGS sequence"/>
</dbReference>
<dbReference type="InterPro" id="IPR006665">
    <property type="entry name" value="OmpA-like"/>
</dbReference>
<dbReference type="STRING" id="653930.SAMN05216589_0706"/>
<feature type="signal peptide" evidence="3">
    <location>
        <begin position="1"/>
        <end position="28"/>
    </location>
</feature>
<dbReference type="Proteomes" id="UP000186904">
    <property type="component" value="Unassembled WGS sequence"/>
</dbReference>
<dbReference type="InterPro" id="IPR024370">
    <property type="entry name" value="PBP_domain"/>
</dbReference>
<sequence length="444" mass="48203">MKTTSGLRARLVKLSLAGLVCLSFPSIAAPLQLQINGSNTIGAQLAPLLVEGMLKESGATDIDIQLDAEPQEHRITAVSAQGESIEISLNAHGSTTGFTGLIDRTGQIAASSRPIKDSEVTALKNAGNMLSKEAEQVIGLDGLAVIMHPENPLDSLNVEQIARIFSGQVSDWAQLGGRQGKIKVHARDGNSGTWETFRDLVLKPNQVDLLADAHRYESNADLSRAVSSDRNAVGFVGLAYIQEAKALSITAGDSRPMYPSKALVATEDYPLARRLYMYISPEETNPLALGLIAFTQSKAGQDIVDQVGFVGQNITAARIAPQPYMPDDYRKLAEEAHRLSVNIRFSEGSARLDNKAWQDIDRLLEYLQTENKTEYKVVLVGFGDPRSRGAELLSRLRARTVSAALAGRGIFVKDVMGIGDDLPVAANTHDDGRNKNRRVELWVY</sequence>
<evidence type="ECO:0000256" key="2">
    <source>
        <dbReference type="PROSITE-ProRule" id="PRU00473"/>
    </source>
</evidence>
<proteinExistence type="predicted"/>
<dbReference type="GO" id="GO:0016020">
    <property type="term" value="C:membrane"/>
    <property type="evidence" value="ECO:0007669"/>
    <property type="project" value="UniProtKB-UniRule"/>
</dbReference>
<feature type="chain" id="PRO_5010472975" evidence="3">
    <location>
        <begin position="29"/>
        <end position="444"/>
    </location>
</feature>
<dbReference type="PANTHER" id="PTHR30570">
    <property type="entry name" value="PERIPLASMIC PHOSPHATE BINDING COMPONENT OF PHOSPHATE ABC TRANSPORTER"/>
    <property type="match status" value="1"/>
</dbReference>
<keyword evidence="2" id="KW-0472">Membrane</keyword>
<keyword evidence="1 3" id="KW-0732">Signal</keyword>
<dbReference type="PANTHER" id="PTHR30570:SF1">
    <property type="entry name" value="PHOSPHATE-BINDING PROTEIN PSTS"/>
    <property type="match status" value="1"/>
</dbReference>
<dbReference type="Pfam" id="PF12849">
    <property type="entry name" value="PBP_like_2"/>
    <property type="match status" value="1"/>
</dbReference>
<name>A0A1H9PMI3_9GAMM</name>
<feature type="domain" description="OmpA-like" evidence="4">
    <location>
        <begin position="332"/>
        <end position="444"/>
    </location>
</feature>
<dbReference type="PROSITE" id="PS51123">
    <property type="entry name" value="OMPA_2"/>
    <property type="match status" value="1"/>
</dbReference>
<dbReference type="CDD" id="cd13653">
    <property type="entry name" value="PBP2_phosphate_like_1"/>
    <property type="match status" value="1"/>
</dbReference>
<dbReference type="EMBL" id="FOUA01000001">
    <property type="protein sequence ID" value="SFL72697.1"/>
    <property type="molecule type" value="Genomic_DNA"/>
</dbReference>
<evidence type="ECO:0000313" key="6">
    <source>
        <dbReference type="EMBL" id="SFL72697.1"/>
    </source>
</evidence>
<evidence type="ECO:0000313" key="5">
    <source>
        <dbReference type="EMBL" id="SER48783.1"/>
    </source>
</evidence>
<dbReference type="EMBL" id="FOGN01000001">
    <property type="protein sequence ID" value="SER48783.1"/>
    <property type="molecule type" value="Genomic_DNA"/>
</dbReference>
<dbReference type="Gene3D" id="3.30.1330.60">
    <property type="entry name" value="OmpA-like domain"/>
    <property type="match status" value="1"/>
</dbReference>
<dbReference type="Gene3D" id="3.40.190.10">
    <property type="entry name" value="Periplasmic binding protein-like II"/>
    <property type="match status" value="2"/>
</dbReference>
<keyword evidence="7" id="KW-1185">Reference proteome</keyword>
<gene>
    <name evidence="6" type="ORF">SAMN04487855_0919</name>
    <name evidence="5" type="ORF">SAMN05216589_0706</name>
</gene>
<evidence type="ECO:0000259" key="4">
    <source>
        <dbReference type="PROSITE" id="PS51123"/>
    </source>
</evidence>
<accession>A0A1H9PMI3</accession>
<dbReference type="InterPro" id="IPR036737">
    <property type="entry name" value="OmpA-like_sf"/>
</dbReference>
<dbReference type="InterPro" id="IPR050811">
    <property type="entry name" value="Phosphate_ABC_transporter"/>
</dbReference>
<dbReference type="SUPFAM" id="SSF53850">
    <property type="entry name" value="Periplasmic binding protein-like II"/>
    <property type="match status" value="1"/>
</dbReference>
<protein>
    <submittedName>
        <fullName evidence="5">Phosphate ABC transporter substrate-binding protein, PhoT family</fullName>
    </submittedName>
    <submittedName>
        <fullName evidence="6">Phosphate transport system substrate-binding protein</fullName>
    </submittedName>
</protein>
<dbReference type="CDD" id="cd07185">
    <property type="entry name" value="OmpA_C-like"/>
    <property type="match status" value="1"/>
</dbReference>
<organism evidence="5 8">
    <name type="scientific">Halopseudomonas bauzanensis</name>
    <dbReference type="NCBI Taxonomy" id="653930"/>
    <lineage>
        <taxon>Bacteria</taxon>
        <taxon>Pseudomonadati</taxon>
        <taxon>Pseudomonadota</taxon>
        <taxon>Gammaproteobacteria</taxon>
        <taxon>Pseudomonadales</taxon>
        <taxon>Pseudomonadaceae</taxon>
        <taxon>Halopseudomonas</taxon>
    </lineage>
</organism>
<dbReference type="AlphaFoldDB" id="A0A1H9PMI3"/>
<reference evidence="7 8" key="1">
    <citation type="submission" date="2016-10" db="EMBL/GenBank/DDBJ databases">
        <authorList>
            <person name="de Groot N.N."/>
        </authorList>
    </citation>
    <scope>NUCLEOTIDE SEQUENCE [LARGE SCALE GENOMIC DNA]</scope>
    <source>
        <strain evidence="6 7">CGMCC 1.9095</strain>
        <strain evidence="5 8">DSM 22558</strain>
    </source>
</reference>
<evidence type="ECO:0000256" key="1">
    <source>
        <dbReference type="ARBA" id="ARBA00022729"/>
    </source>
</evidence>
<evidence type="ECO:0000313" key="8">
    <source>
        <dbReference type="Proteomes" id="UP000186904"/>
    </source>
</evidence>
<dbReference type="SUPFAM" id="SSF103088">
    <property type="entry name" value="OmpA-like"/>
    <property type="match status" value="1"/>
</dbReference>
<evidence type="ECO:0000256" key="3">
    <source>
        <dbReference type="SAM" id="SignalP"/>
    </source>
</evidence>